<evidence type="ECO:0000256" key="1">
    <source>
        <dbReference type="SAM" id="MobiDB-lite"/>
    </source>
</evidence>
<accession>A0A4Z2E4Q1</accession>
<evidence type="ECO:0000313" key="3">
    <source>
        <dbReference type="Proteomes" id="UP000314294"/>
    </source>
</evidence>
<dbReference type="EMBL" id="SRLO01018095">
    <property type="protein sequence ID" value="TNN23550.1"/>
    <property type="molecule type" value="Genomic_DNA"/>
</dbReference>
<sequence length="60" mass="6407">MAASSTEPRPLETSCAPTKVSAKDPDQRINIGLAFPRWSALRAATGLRLDSELALLLLDA</sequence>
<comment type="caution">
    <text evidence="2">The sequence shown here is derived from an EMBL/GenBank/DDBJ whole genome shotgun (WGS) entry which is preliminary data.</text>
</comment>
<organism evidence="2 3">
    <name type="scientific">Liparis tanakae</name>
    <name type="common">Tanaka's snailfish</name>
    <dbReference type="NCBI Taxonomy" id="230148"/>
    <lineage>
        <taxon>Eukaryota</taxon>
        <taxon>Metazoa</taxon>
        <taxon>Chordata</taxon>
        <taxon>Craniata</taxon>
        <taxon>Vertebrata</taxon>
        <taxon>Euteleostomi</taxon>
        <taxon>Actinopterygii</taxon>
        <taxon>Neopterygii</taxon>
        <taxon>Teleostei</taxon>
        <taxon>Neoteleostei</taxon>
        <taxon>Acanthomorphata</taxon>
        <taxon>Eupercaria</taxon>
        <taxon>Perciformes</taxon>
        <taxon>Cottioidei</taxon>
        <taxon>Cottales</taxon>
        <taxon>Liparidae</taxon>
        <taxon>Liparis</taxon>
    </lineage>
</organism>
<dbReference type="Proteomes" id="UP000314294">
    <property type="component" value="Unassembled WGS sequence"/>
</dbReference>
<protein>
    <submittedName>
        <fullName evidence="2">Uncharacterized protein</fullName>
    </submittedName>
</protein>
<dbReference type="AlphaFoldDB" id="A0A4Z2E4Q1"/>
<keyword evidence="3" id="KW-1185">Reference proteome</keyword>
<reference evidence="2 3" key="1">
    <citation type="submission" date="2019-03" db="EMBL/GenBank/DDBJ databases">
        <title>First draft genome of Liparis tanakae, snailfish: a comprehensive survey of snailfish specific genes.</title>
        <authorList>
            <person name="Kim W."/>
            <person name="Song I."/>
            <person name="Jeong J.-H."/>
            <person name="Kim D."/>
            <person name="Kim S."/>
            <person name="Ryu S."/>
            <person name="Song J.Y."/>
            <person name="Lee S.K."/>
        </authorList>
    </citation>
    <scope>NUCLEOTIDE SEQUENCE [LARGE SCALE GENOMIC DNA]</scope>
    <source>
        <tissue evidence="2">Muscle</tissue>
    </source>
</reference>
<gene>
    <name evidence="2" type="ORF">EYF80_066328</name>
</gene>
<evidence type="ECO:0000313" key="2">
    <source>
        <dbReference type="EMBL" id="TNN23550.1"/>
    </source>
</evidence>
<proteinExistence type="predicted"/>
<name>A0A4Z2E4Q1_9TELE</name>
<feature type="region of interest" description="Disordered" evidence="1">
    <location>
        <begin position="1"/>
        <end position="22"/>
    </location>
</feature>